<dbReference type="InterPro" id="IPR000668">
    <property type="entry name" value="Peptidase_C1A_C"/>
</dbReference>
<evidence type="ECO:0000313" key="2">
    <source>
        <dbReference type="EMBL" id="KAA9041229.1"/>
    </source>
</evidence>
<dbReference type="SUPFAM" id="SSF54001">
    <property type="entry name" value="Cysteine proteinases"/>
    <property type="match status" value="1"/>
</dbReference>
<dbReference type="Pfam" id="PF00112">
    <property type="entry name" value="Peptidase_C1"/>
    <property type="match status" value="1"/>
</dbReference>
<proteinExistence type="predicted"/>
<comment type="caution">
    <text evidence="2">The sequence shown here is derived from an EMBL/GenBank/DDBJ whole genome shotgun (WGS) entry which is preliminary data.</text>
</comment>
<sequence>MGLKNLAILLSFPMLTVSFLPGQNVFNNKNKTTISGFSNNPMSIIGDWVDAGLAVTDTTKFYTSATNSLPPAVTLDMPVPGDQGKQSSCGTWAAVYGAGSYYMHRITGKPYSDSENLSPAFIYNQLPKSKSGVTALIDNFKLFKTKGACPLNCMPYNANDYLTQPDSTQCRYAGNYKIKDWKWIDPHNLILLKRAIFEKKPVIFSITTDEGFDKITPPFIWKDRCGPLEQLHSMVICGYDDTRNSFLVMNSWGTSWGDKGFIWIDYQFFLKNASMEGYILI</sequence>
<dbReference type="AlphaFoldDB" id="A0A5J5IJL0"/>
<reference evidence="2 3" key="1">
    <citation type="submission" date="2019-09" db="EMBL/GenBank/DDBJ databases">
        <title>Draft genome sequence of Ginsengibacter sp. BR5-29.</title>
        <authorList>
            <person name="Im W.-T."/>
        </authorList>
    </citation>
    <scope>NUCLEOTIDE SEQUENCE [LARGE SCALE GENOMIC DNA]</scope>
    <source>
        <strain evidence="2 3">BR5-29</strain>
    </source>
</reference>
<evidence type="ECO:0000313" key="3">
    <source>
        <dbReference type="Proteomes" id="UP000326903"/>
    </source>
</evidence>
<dbReference type="CDD" id="cd02619">
    <property type="entry name" value="Peptidase_C1"/>
    <property type="match status" value="1"/>
</dbReference>
<dbReference type="InterPro" id="IPR038765">
    <property type="entry name" value="Papain-like_cys_pep_sf"/>
</dbReference>
<dbReference type="EMBL" id="VYQF01000001">
    <property type="protein sequence ID" value="KAA9041229.1"/>
    <property type="molecule type" value="Genomic_DNA"/>
</dbReference>
<keyword evidence="3" id="KW-1185">Reference proteome</keyword>
<dbReference type="Proteomes" id="UP000326903">
    <property type="component" value="Unassembled WGS sequence"/>
</dbReference>
<evidence type="ECO:0000259" key="1">
    <source>
        <dbReference type="SMART" id="SM00645"/>
    </source>
</evidence>
<dbReference type="GO" id="GO:0008234">
    <property type="term" value="F:cysteine-type peptidase activity"/>
    <property type="evidence" value="ECO:0007669"/>
    <property type="project" value="InterPro"/>
</dbReference>
<organism evidence="2 3">
    <name type="scientific">Ginsengibacter hankyongi</name>
    <dbReference type="NCBI Taxonomy" id="2607284"/>
    <lineage>
        <taxon>Bacteria</taxon>
        <taxon>Pseudomonadati</taxon>
        <taxon>Bacteroidota</taxon>
        <taxon>Chitinophagia</taxon>
        <taxon>Chitinophagales</taxon>
        <taxon>Chitinophagaceae</taxon>
        <taxon>Ginsengibacter</taxon>
    </lineage>
</organism>
<dbReference type="Gene3D" id="3.90.70.10">
    <property type="entry name" value="Cysteine proteinases"/>
    <property type="match status" value="1"/>
</dbReference>
<gene>
    <name evidence="2" type="ORF">FW778_04120</name>
</gene>
<accession>A0A5J5IJL0</accession>
<dbReference type="SMART" id="SM00645">
    <property type="entry name" value="Pept_C1"/>
    <property type="match status" value="1"/>
</dbReference>
<name>A0A5J5IJL0_9BACT</name>
<protein>
    <submittedName>
        <fullName evidence="2">C1 family peptidase</fullName>
    </submittedName>
</protein>
<feature type="domain" description="Peptidase C1A papain C-terminal" evidence="1">
    <location>
        <begin position="69"/>
        <end position="278"/>
    </location>
</feature>
<dbReference type="RefSeq" id="WP_150413318.1">
    <property type="nucleotide sequence ID" value="NZ_VYQF01000001.1"/>
</dbReference>
<dbReference type="GO" id="GO:0006508">
    <property type="term" value="P:proteolysis"/>
    <property type="evidence" value="ECO:0007669"/>
    <property type="project" value="InterPro"/>
</dbReference>